<keyword evidence="2" id="KW-1133">Transmembrane helix</keyword>
<dbReference type="OrthoDB" id="5847478at2759"/>
<accession>E3MXI0</accession>
<feature type="region of interest" description="Disordered" evidence="1">
    <location>
        <begin position="34"/>
        <end position="190"/>
    </location>
</feature>
<feature type="compositionally biased region" description="Polar residues" evidence="1">
    <location>
        <begin position="38"/>
        <end position="49"/>
    </location>
</feature>
<dbReference type="eggNOG" id="ENOG502THWB">
    <property type="taxonomic scope" value="Eukaryota"/>
</dbReference>
<name>E3MXI0_CAERE</name>
<evidence type="ECO:0000313" key="4">
    <source>
        <dbReference type="Proteomes" id="UP000008281"/>
    </source>
</evidence>
<evidence type="ECO:0000313" key="3">
    <source>
        <dbReference type="EMBL" id="EFP11634.1"/>
    </source>
</evidence>
<keyword evidence="2" id="KW-0472">Membrane</keyword>
<feature type="compositionally biased region" description="Basic and acidic residues" evidence="1">
    <location>
        <begin position="284"/>
        <end position="294"/>
    </location>
</feature>
<dbReference type="InParanoid" id="E3MXI0"/>
<protein>
    <submittedName>
        <fullName evidence="3">Uncharacterized protein</fullName>
    </submittedName>
</protein>
<evidence type="ECO:0000256" key="1">
    <source>
        <dbReference type="SAM" id="MobiDB-lite"/>
    </source>
</evidence>
<sequence>MYRLILYNVIYVAVFSLWLATGYCLKFTKRKEEEDANKTLNTSKSTNKSGGKPNPINYEPDAAALERERRRKIVENRVRMRKKREKQIAKTKEEPKEPAEATKKTKEEKLLAEEPTQASNSAESLEKSKSDEKSQEKSAEQLEKDGKVVEKTAIEEKQQQDLKKSEDAAKLTRSTSTSSEELGDVQLVDHDPYAAAKKHIIKKRAQELARRKQQEDAIRKRQERESLINTVSPDDTLKNISSIQYESQLSLIKRKKRLKNSKDGSSESVESGGTAVEPKSNELYIRDVPERVME</sequence>
<organism evidence="4">
    <name type="scientific">Caenorhabditis remanei</name>
    <name type="common">Caenorhabditis vulgaris</name>
    <dbReference type="NCBI Taxonomy" id="31234"/>
    <lineage>
        <taxon>Eukaryota</taxon>
        <taxon>Metazoa</taxon>
        <taxon>Ecdysozoa</taxon>
        <taxon>Nematoda</taxon>
        <taxon>Chromadorea</taxon>
        <taxon>Rhabditida</taxon>
        <taxon>Rhabditina</taxon>
        <taxon>Rhabditomorpha</taxon>
        <taxon>Rhabditoidea</taxon>
        <taxon>Rhabditidae</taxon>
        <taxon>Peloderinae</taxon>
        <taxon>Caenorhabditis</taxon>
    </lineage>
</organism>
<dbReference type="HOGENOM" id="CLU_092562_0_0_1"/>
<feature type="transmembrane region" description="Helical" evidence="2">
    <location>
        <begin position="6"/>
        <end position="25"/>
    </location>
</feature>
<dbReference type="EMBL" id="DS268491">
    <property type="protein sequence ID" value="EFP11634.1"/>
    <property type="molecule type" value="Genomic_DNA"/>
</dbReference>
<feature type="compositionally biased region" description="Basic and acidic residues" evidence="1">
    <location>
        <begin position="206"/>
        <end position="226"/>
    </location>
</feature>
<dbReference type="OMA" id="KRHEREN"/>
<keyword evidence="4" id="KW-1185">Reference proteome</keyword>
<proteinExistence type="predicted"/>
<feature type="compositionally biased region" description="Basic and acidic residues" evidence="1">
    <location>
        <begin position="124"/>
        <end position="170"/>
    </location>
</feature>
<feature type="compositionally biased region" description="Basic and acidic residues" evidence="1">
    <location>
        <begin position="64"/>
        <end position="78"/>
    </location>
</feature>
<evidence type="ECO:0000256" key="2">
    <source>
        <dbReference type="SAM" id="Phobius"/>
    </source>
</evidence>
<dbReference type="Proteomes" id="UP000008281">
    <property type="component" value="Unassembled WGS sequence"/>
</dbReference>
<feature type="region of interest" description="Disordered" evidence="1">
    <location>
        <begin position="206"/>
        <end position="227"/>
    </location>
</feature>
<dbReference type="AlphaFoldDB" id="E3MXI0"/>
<feature type="region of interest" description="Disordered" evidence="1">
    <location>
        <begin position="256"/>
        <end position="294"/>
    </location>
</feature>
<gene>
    <name evidence="3" type="ORF">CRE_28921</name>
</gene>
<feature type="compositionally biased region" description="Basic and acidic residues" evidence="1">
    <location>
        <begin position="86"/>
        <end position="112"/>
    </location>
</feature>
<reference evidence="3" key="1">
    <citation type="submission" date="2007-07" db="EMBL/GenBank/DDBJ databases">
        <title>PCAP assembly of the Caenorhabditis remanei genome.</title>
        <authorList>
            <consortium name="The Caenorhabditis remanei Sequencing Consortium"/>
            <person name="Wilson R.K."/>
        </authorList>
    </citation>
    <scope>NUCLEOTIDE SEQUENCE [LARGE SCALE GENOMIC DNA]</scope>
    <source>
        <strain evidence="3">PB4641</strain>
    </source>
</reference>
<keyword evidence="2" id="KW-0812">Transmembrane</keyword>